<dbReference type="InterPro" id="IPR050763">
    <property type="entry name" value="ABC_transporter_ATP-binding"/>
</dbReference>
<evidence type="ECO:0000313" key="9">
    <source>
        <dbReference type="Proteomes" id="UP001172778"/>
    </source>
</evidence>
<dbReference type="PROSITE" id="PS50893">
    <property type="entry name" value="ABC_TRANSPORTER_2"/>
    <property type="match status" value="1"/>
</dbReference>
<evidence type="ECO:0000313" key="8">
    <source>
        <dbReference type="EMBL" id="MDK2123268.1"/>
    </source>
</evidence>
<evidence type="ECO:0000256" key="2">
    <source>
        <dbReference type="ARBA" id="ARBA00022448"/>
    </source>
</evidence>
<comment type="caution">
    <text evidence="8">The sequence shown here is derived from an EMBL/GenBank/DDBJ whole genome shotgun (WGS) entry which is preliminary data.</text>
</comment>
<evidence type="ECO:0000259" key="7">
    <source>
        <dbReference type="PROSITE" id="PS50893"/>
    </source>
</evidence>
<keyword evidence="2" id="KW-0813">Transport</keyword>
<dbReference type="PANTHER" id="PTHR42711:SF5">
    <property type="entry name" value="ABC TRANSPORTER ATP-BINDING PROTEIN NATA"/>
    <property type="match status" value="1"/>
</dbReference>
<dbReference type="InterPro" id="IPR003439">
    <property type="entry name" value="ABC_transporter-like_ATP-bd"/>
</dbReference>
<evidence type="ECO:0000256" key="5">
    <source>
        <dbReference type="ARBA" id="ARBA00022741"/>
    </source>
</evidence>
<dbReference type="PANTHER" id="PTHR42711">
    <property type="entry name" value="ABC TRANSPORTER ATP-BINDING PROTEIN"/>
    <property type="match status" value="1"/>
</dbReference>
<dbReference type="Pfam" id="PF00005">
    <property type="entry name" value="ABC_tran"/>
    <property type="match status" value="1"/>
</dbReference>
<accession>A0ABT7DT71</accession>
<feature type="domain" description="ABC transporter" evidence="7">
    <location>
        <begin position="500"/>
        <end position="718"/>
    </location>
</feature>
<reference evidence="8" key="1">
    <citation type="submission" date="2023-03" db="EMBL/GenBank/DDBJ databases">
        <title>Chitinimonas shenzhenensis gen. nov., sp. nov., a novel member of family Burkholderiaceae isolated from activated sludge collected in Shen Zhen, China.</title>
        <authorList>
            <person name="Wang X."/>
        </authorList>
    </citation>
    <scope>NUCLEOTIDE SEQUENCE</scope>
    <source>
        <strain evidence="8">DQS-5</strain>
    </source>
</reference>
<dbReference type="Proteomes" id="UP001172778">
    <property type="component" value="Unassembled WGS sequence"/>
</dbReference>
<protein>
    <submittedName>
        <fullName evidence="8">ATP-binding cassette domain-containing protein</fullName>
    </submittedName>
</protein>
<dbReference type="SUPFAM" id="SSF52540">
    <property type="entry name" value="P-loop containing nucleoside triphosphate hydrolases"/>
    <property type="match status" value="1"/>
</dbReference>
<keyword evidence="3" id="KW-0536">Nodulation</keyword>
<name>A0ABT7DT71_9NEIS</name>
<gene>
    <name evidence="8" type="ORF">PZA18_04290</name>
</gene>
<dbReference type="RefSeq" id="WP_284099562.1">
    <property type="nucleotide sequence ID" value="NZ_JARRAF010000004.1"/>
</dbReference>
<keyword evidence="6 8" id="KW-0067">ATP-binding</keyword>
<keyword evidence="4" id="KW-1003">Cell membrane</keyword>
<proteinExistence type="inferred from homology"/>
<dbReference type="InterPro" id="IPR003593">
    <property type="entry name" value="AAA+_ATPase"/>
</dbReference>
<evidence type="ECO:0000256" key="3">
    <source>
        <dbReference type="ARBA" id="ARBA00022458"/>
    </source>
</evidence>
<evidence type="ECO:0000256" key="1">
    <source>
        <dbReference type="ARBA" id="ARBA00005417"/>
    </source>
</evidence>
<evidence type="ECO:0000256" key="4">
    <source>
        <dbReference type="ARBA" id="ARBA00022475"/>
    </source>
</evidence>
<organism evidence="8 9">
    <name type="scientific">Parachitinimonas caeni</name>
    <dbReference type="NCBI Taxonomy" id="3031301"/>
    <lineage>
        <taxon>Bacteria</taxon>
        <taxon>Pseudomonadati</taxon>
        <taxon>Pseudomonadota</taxon>
        <taxon>Betaproteobacteria</taxon>
        <taxon>Neisseriales</taxon>
        <taxon>Chitinibacteraceae</taxon>
        <taxon>Parachitinimonas</taxon>
    </lineage>
</organism>
<comment type="similarity">
    <text evidence="1">Belongs to the ABC transporter superfamily.</text>
</comment>
<sequence length="787" mass="85676">MSDNLLLEATRPAPAADISTTPIDMAGGDSLRRLGRQMLMQAAAGNADGASHCLQQLFALRGRFPGFAVYREVATGRLPVQEQGPVFVQGSAPLPDLLRQQFDEAIQHCRQLLQRPAPTILLQCRAEQQDVHLALEAFPGLTLMRLSTLSPDYPLGLRDTLFHEVTHSFLTCGVRLLDEGLAHHVASQAAGASLPPAQPELLPPLRRLLSRSADAMFGETTDSDLRVYQSACAVGAELVAELLERQGSAGLCRLYEQISQAVSDAEIVALVEAALGRSLPRVLSKAPLTADQQALVDRAREAMFAAWASKQPSELEPVLAALAEQDYHSLPGLLDSLLCARIQHALLRAHNGDKLPRDEEAGIDLLLQEADCLPVGRLWLWRGCRAVLAIALARPNLVKVAAAGQQAVAAFNRAAELIPDDPDLLVQHATLLLNAPEAYGGNRDLGVAKLRQAMQDPRYHHHAQRVLARYGIETPEARTADTIAPPPPSPHPVNDAPVAIQIDGIQLKLSAAFTLAPGPLTVRRGERLALVGRNGSGKTLLLETLLGLRQPDRGQIRLEFAGTAPGGDRRHLLGGLLQGGDLPGQSKVREIMAMHQVMYPRSDAEVTRALGLDELKEREWDVLSRGQKQRVMLWLALAHLPEIALLDEPTLGLDEWFVRAVRELWQQLPMTLVIISHHPTDLVGMQRIVCMNDGKIVDEGSLPELVERYAGRFKGQILQPLPAAAAEAMNQLPGLLHPPQPTPRGWLLQGGDGFDQSFRQFIDRHGVSAFSLEAASTEDFLARVAQD</sequence>
<dbReference type="InterPro" id="IPR027417">
    <property type="entry name" value="P-loop_NTPase"/>
</dbReference>
<dbReference type="GO" id="GO:0005524">
    <property type="term" value="F:ATP binding"/>
    <property type="evidence" value="ECO:0007669"/>
    <property type="project" value="UniProtKB-KW"/>
</dbReference>
<keyword evidence="5" id="KW-0547">Nucleotide-binding</keyword>
<dbReference type="SMART" id="SM00382">
    <property type="entry name" value="AAA"/>
    <property type="match status" value="1"/>
</dbReference>
<dbReference type="Gene3D" id="3.40.50.300">
    <property type="entry name" value="P-loop containing nucleotide triphosphate hydrolases"/>
    <property type="match status" value="1"/>
</dbReference>
<evidence type="ECO:0000256" key="6">
    <source>
        <dbReference type="ARBA" id="ARBA00022840"/>
    </source>
</evidence>
<keyword evidence="4" id="KW-0472">Membrane</keyword>
<dbReference type="EMBL" id="JARRAF010000004">
    <property type="protein sequence ID" value="MDK2123268.1"/>
    <property type="molecule type" value="Genomic_DNA"/>
</dbReference>
<keyword evidence="9" id="KW-1185">Reference proteome</keyword>